<name>A0ABS5PWR0_9PSED</name>
<dbReference type="Proteomes" id="UP001196601">
    <property type="component" value="Unassembled WGS sequence"/>
</dbReference>
<evidence type="ECO:0000256" key="1">
    <source>
        <dbReference type="SAM" id="Phobius"/>
    </source>
</evidence>
<keyword evidence="1" id="KW-1133">Transmembrane helix</keyword>
<keyword evidence="1" id="KW-0812">Transmembrane</keyword>
<keyword evidence="3" id="KW-1185">Reference proteome</keyword>
<accession>A0ABS5PWR0</accession>
<dbReference type="EMBL" id="JADPMV010000001">
    <property type="protein sequence ID" value="MBS7660937.1"/>
    <property type="molecule type" value="Genomic_DNA"/>
</dbReference>
<gene>
    <name evidence="2" type="ORF">I0D00_03090</name>
</gene>
<reference evidence="2 3" key="1">
    <citation type="journal article" date="2021" name="Syst. Appl. Microbiol.">
        <title>Pseudomonas lalucatii sp. nov. isolated from Vallgornera, a karstic cave in Mallorca, Western Mediterranean.</title>
        <authorList>
            <person name="Busquets A."/>
            <person name="Mulet M."/>
            <person name="Gomila M."/>
            <person name="Garcia-Valdes E."/>
        </authorList>
    </citation>
    <scope>NUCLEOTIDE SEQUENCE [LARGE SCALE GENOMIC DNA]</scope>
    <source>
        <strain evidence="2 3">R1b54</strain>
    </source>
</reference>
<dbReference type="RefSeq" id="WP_213638295.1">
    <property type="nucleotide sequence ID" value="NZ_JADPMV010000001.1"/>
</dbReference>
<protein>
    <submittedName>
        <fullName evidence="2">Uncharacterized protein</fullName>
    </submittedName>
</protein>
<proteinExistence type="predicted"/>
<sequence length="95" mass="10777">MYLAPFFLGQFVVAPLSQTLNVLGRQDLQLIWDFCRLILPSAALIFGASCGWEVERSLGFYSVIMLFLYVINAFLSVSCIRHYDVMRKKLGSGLH</sequence>
<organism evidence="2 3">
    <name type="scientific">Pseudomonas lalucatii</name>
    <dbReference type="NCBI Taxonomy" id="1424203"/>
    <lineage>
        <taxon>Bacteria</taxon>
        <taxon>Pseudomonadati</taxon>
        <taxon>Pseudomonadota</taxon>
        <taxon>Gammaproteobacteria</taxon>
        <taxon>Pseudomonadales</taxon>
        <taxon>Pseudomonadaceae</taxon>
        <taxon>Pseudomonas</taxon>
    </lineage>
</organism>
<evidence type="ECO:0000313" key="2">
    <source>
        <dbReference type="EMBL" id="MBS7660937.1"/>
    </source>
</evidence>
<feature type="transmembrane region" description="Helical" evidence="1">
    <location>
        <begin position="58"/>
        <end position="80"/>
    </location>
</feature>
<comment type="caution">
    <text evidence="2">The sequence shown here is derived from an EMBL/GenBank/DDBJ whole genome shotgun (WGS) entry which is preliminary data.</text>
</comment>
<evidence type="ECO:0000313" key="3">
    <source>
        <dbReference type="Proteomes" id="UP001196601"/>
    </source>
</evidence>
<keyword evidence="1" id="KW-0472">Membrane</keyword>